<dbReference type="SUPFAM" id="SSF50118">
    <property type="entry name" value="Cell growth inhibitor/plasmid maintenance toxic component"/>
    <property type="match status" value="1"/>
</dbReference>
<dbReference type="Proteomes" id="UP001197028">
    <property type="component" value="Unassembled WGS sequence"/>
</dbReference>
<accession>A0ABS5ZSD4</accession>
<evidence type="ECO:0000313" key="2">
    <source>
        <dbReference type="Proteomes" id="UP001197028"/>
    </source>
</evidence>
<proteinExistence type="predicted"/>
<dbReference type="Gene3D" id="2.30.30.110">
    <property type="match status" value="1"/>
</dbReference>
<organism evidence="1 2">
    <name type="scientific">Acidithiobacillus concretivorus</name>
    <dbReference type="NCBI Taxonomy" id="3063952"/>
    <lineage>
        <taxon>Bacteria</taxon>
        <taxon>Pseudomonadati</taxon>
        <taxon>Pseudomonadota</taxon>
        <taxon>Acidithiobacillia</taxon>
        <taxon>Acidithiobacillales</taxon>
        <taxon>Acidithiobacillaceae</taxon>
        <taxon>Acidithiobacillus</taxon>
    </lineage>
</organism>
<dbReference type="InterPro" id="IPR011067">
    <property type="entry name" value="Plasmid_toxin/cell-grow_inhib"/>
</dbReference>
<dbReference type="InterPro" id="IPR003477">
    <property type="entry name" value="PemK-like"/>
</dbReference>
<protein>
    <submittedName>
        <fullName evidence="1">Type II toxin-antitoxin system PemK/MazF family toxin</fullName>
    </submittedName>
</protein>
<keyword evidence="2" id="KW-1185">Reference proteome</keyword>
<dbReference type="Pfam" id="PF02452">
    <property type="entry name" value="PemK_toxin"/>
    <property type="match status" value="1"/>
</dbReference>
<name>A0ABS5ZSD4_9PROT</name>
<dbReference type="RefSeq" id="WP_215864304.1">
    <property type="nucleotide sequence ID" value="NZ_JABELD010000086.1"/>
</dbReference>
<dbReference type="EMBL" id="JABELD010000086">
    <property type="protein sequence ID" value="MBU2739380.1"/>
    <property type="molecule type" value="Genomic_DNA"/>
</dbReference>
<sequence length="140" mass="15672">MAIQFHPEQGTIVICDFTGFIPPEMVKRRPAVVVSPRLRKRSGLCTVVPLSTTPPDPICPYHFKLHVTPVLPAPYNAAFHWVKADMLYTVAFSRLHLPFDGKDASGKRNYDVRVIDPADLLKIQEAVLHGLGLPRLTSYL</sequence>
<comment type="caution">
    <text evidence="1">The sequence shown here is derived from an EMBL/GenBank/DDBJ whole genome shotgun (WGS) entry which is preliminary data.</text>
</comment>
<reference evidence="1 2" key="1">
    <citation type="journal article" date="2021" name="ISME J.">
        <title>Genomic evolution of the class Acidithiobacillia: deep-branching Proteobacteria living in extreme acidic conditions.</title>
        <authorList>
            <person name="Moya-Beltran A."/>
            <person name="Beard S."/>
            <person name="Rojas-Villalobos C."/>
            <person name="Issotta F."/>
            <person name="Gallardo Y."/>
            <person name="Ulloa R."/>
            <person name="Giaveno A."/>
            <person name="Degli Esposti M."/>
            <person name="Johnson D.B."/>
            <person name="Quatrini R."/>
        </authorList>
    </citation>
    <scope>NUCLEOTIDE SEQUENCE [LARGE SCALE GENOMIC DNA]</scope>
    <source>
        <strain evidence="1 2">ATCC 19703</strain>
    </source>
</reference>
<gene>
    <name evidence="1" type="ORF">HJG40_11420</name>
</gene>
<evidence type="ECO:0000313" key="1">
    <source>
        <dbReference type="EMBL" id="MBU2739380.1"/>
    </source>
</evidence>